<evidence type="ECO:0000256" key="1">
    <source>
        <dbReference type="SAM" id="MobiDB-lite"/>
    </source>
</evidence>
<sequence>MENCPQIRTRTEELRRQWCGGGLPCNGELFDVDGSPETHDSNHGSADDYSDSKSRVRMVADEFI</sequence>
<keyword evidence="3" id="KW-1185">Reference proteome</keyword>
<dbReference type="EMBL" id="BPVZ01000189">
    <property type="protein sequence ID" value="GKV45060.1"/>
    <property type="molecule type" value="Genomic_DNA"/>
</dbReference>
<name>A0AAV5M6B0_9ROSI</name>
<reference evidence="2 3" key="1">
    <citation type="journal article" date="2021" name="Commun. Biol.">
        <title>The genome of Shorea leprosula (Dipterocarpaceae) highlights the ecological relevance of drought in aseasonal tropical rainforests.</title>
        <authorList>
            <person name="Ng K.K.S."/>
            <person name="Kobayashi M.J."/>
            <person name="Fawcett J.A."/>
            <person name="Hatakeyama M."/>
            <person name="Paape T."/>
            <person name="Ng C.H."/>
            <person name="Ang C.C."/>
            <person name="Tnah L.H."/>
            <person name="Lee C.T."/>
            <person name="Nishiyama T."/>
            <person name="Sese J."/>
            <person name="O'Brien M.J."/>
            <person name="Copetti D."/>
            <person name="Mohd Noor M.I."/>
            <person name="Ong R.C."/>
            <person name="Putra M."/>
            <person name="Sireger I.Z."/>
            <person name="Indrioko S."/>
            <person name="Kosugi Y."/>
            <person name="Izuno A."/>
            <person name="Isagi Y."/>
            <person name="Lee S.L."/>
            <person name="Shimizu K.K."/>
        </authorList>
    </citation>
    <scope>NUCLEOTIDE SEQUENCE [LARGE SCALE GENOMIC DNA]</scope>
    <source>
        <strain evidence="2">214</strain>
    </source>
</reference>
<evidence type="ECO:0000313" key="2">
    <source>
        <dbReference type="EMBL" id="GKV45060.1"/>
    </source>
</evidence>
<protein>
    <submittedName>
        <fullName evidence="2">Uncharacterized protein</fullName>
    </submittedName>
</protein>
<dbReference type="AlphaFoldDB" id="A0AAV5M6B0"/>
<feature type="compositionally biased region" description="Basic and acidic residues" evidence="1">
    <location>
        <begin position="36"/>
        <end position="53"/>
    </location>
</feature>
<feature type="region of interest" description="Disordered" evidence="1">
    <location>
        <begin position="30"/>
        <end position="53"/>
    </location>
</feature>
<gene>
    <name evidence="2" type="ORF">SLEP1_g52185</name>
</gene>
<organism evidence="2 3">
    <name type="scientific">Rubroshorea leprosula</name>
    <dbReference type="NCBI Taxonomy" id="152421"/>
    <lineage>
        <taxon>Eukaryota</taxon>
        <taxon>Viridiplantae</taxon>
        <taxon>Streptophyta</taxon>
        <taxon>Embryophyta</taxon>
        <taxon>Tracheophyta</taxon>
        <taxon>Spermatophyta</taxon>
        <taxon>Magnoliopsida</taxon>
        <taxon>eudicotyledons</taxon>
        <taxon>Gunneridae</taxon>
        <taxon>Pentapetalae</taxon>
        <taxon>rosids</taxon>
        <taxon>malvids</taxon>
        <taxon>Malvales</taxon>
        <taxon>Dipterocarpaceae</taxon>
        <taxon>Rubroshorea</taxon>
    </lineage>
</organism>
<evidence type="ECO:0000313" key="3">
    <source>
        <dbReference type="Proteomes" id="UP001054252"/>
    </source>
</evidence>
<proteinExistence type="predicted"/>
<comment type="caution">
    <text evidence="2">The sequence shown here is derived from an EMBL/GenBank/DDBJ whole genome shotgun (WGS) entry which is preliminary data.</text>
</comment>
<accession>A0AAV5M6B0</accession>
<dbReference type="Proteomes" id="UP001054252">
    <property type="component" value="Unassembled WGS sequence"/>
</dbReference>